<proteinExistence type="inferred from homology"/>
<keyword evidence="1 2" id="KW-0378">Hydrolase</keyword>
<feature type="short sequence motif" description="HXTX 1" evidence="2">
    <location>
        <begin position="42"/>
        <end position="45"/>
    </location>
</feature>
<dbReference type="RefSeq" id="WP_012153966.1">
    <property type="nucleotide sequence ID" value="NC_009901.1"/>
</dbReference>
<dbReference type="GO" id="GO:0016874">
    <property type="term" value="F:ligase activity"/>
    <property type="evidence" value="ECO:0007669"/>
    <property type="project" value="UniProtKB-KW"/>
</dbReference>
<evidence type="ECO:0000256" key="1">
    <source>
        <dbReference type="ARBA" id="ARBA00022801"/>
    </source>
</evidence>
<keyword evidence="5" id="KW-1185">Reference proteome</keyword>
<dbReference type="HAMAP" id="MF_01940">
    <property type="entry name" value="RNA_CPDase"/>
    <property type="match status" value="1"/>
</dbReference>
<comment type="similarity">
    <text evidence="2">Belongs to the 2H phosphoesterase superfamily. ThpR family.</text>
</comment>
<dbReference type="InterPro" id="IPR009097">
    <property type="entry name" value="Cyclic_Pdiesterase"/>
</dbReference>
<dbReference type="InterPro" id="IPR014051">
    <property type="entry name" value="Phosphoesterase_HXTX"/>
</dbReference>
<comment type="function">
    <text evidence="2">Hydrolyzes RNA 2',3'-cyclic phosphodiester to an RNA 2'-phosphomonoester.</text>
</comment>
<dbReference type="InterPro" id="IPR004175">
    <property type="entry name" value="RNA_CPDase"/>
</dbReference>
<dbReference type="STRING" id="398579.Spea_0703"/>
<dbReference type="HOGENOM" id="CLU_081251_2_1_6"/>
<dbReference type="Gene3D" id="3.90.1140.10">
    <property type="entry name" value="Cyclic phosphodiesterase"/>
    <property type="match status" value="1"/>
</dbReference>
<organism evidence="4 5">
    <name type="scientific">Shewanella pealeana (strain ATCC 700345 / ANG-SQ1)</name>
    <dbReference type="NCBI Taxonomy" id="398579"/>
    <lineage>
        <taxon>Bacteria</taxon>
        <taxon>Pseudomonadati</taxon>
        <taxon>Pseudomonadota</taxon>
        <taxon>Gammaproteobacteria</taxon>
        <taxon>Alteromonadales</taxon>
        <taxon>Shewanellaceae</taxon>
        <taxon>Shewanella</taxon>
    </lineage>
</organism>
<dbReference type="EMBL" id="CP000851">
    <property type="protein sequence ID" value="ABV86030.1"/>
    <property type="molecule type" value="Genomic_DNA"/>
</dbReference>
<dbReference type="KEGG" id="spl:Spea_0703"/>
<dbReference type="eggNOG" id="COG1514">
    <property type="taxonomic scope" value="Bacteria"/>
</dbReference>
<name>A8H0E3_SHEPA</name>
<dbReference type="Pfam" id="PF02834">
    <property type="entry name" value="LigT_PEase"/>
    <property type="match status" value="1"/>
</dbReference>
<keyword evidence="4" id="KW-0436">Ligase</keyword>
<dbReference type="GO" id="GO:0008664">
    <property type="term" value="F:RNA 2',3'-cyclic 3'-phosphodiesterase activity"/>
    <property type="evidence" value="ECO:0007669"/>
    <property type="project" value="UniProtKB-EC"/>
</dbReference>
<dbReference type="PANTHER" id="PTHR35561">
    <property type="entry name" value="RNA 2',3'-CYCLIC PHOSPHODIESTERASE"/>
    <property type="match status" value="1"/>
</dbReference>
<feature type="active site" description="Proton donor" evidence="2">
    <location>
        <position position="42"/>
    </location>
</feature>
<dbReference type="NCBIfam" id="TIGR02258">
    <property type="entry name" value="2_5_ligase"/>
    <property type="match status" value="1"/>
</dbReference>
<dbReference type="GO" id="GO:0004113">
    <property type="term" value="F:2',3'-cyclic-nucleotide 3'-phosphodiesterase activity"/>
    <property type="evidence" value="ECO:0007669"/>
    <property type="project" value="InterPro"/>
</dbReference>
<sequence>MPTQTKRVFLGFSLSQTQTQAITAIQVQLPNNVRLVPSANLHMTLAFFGAATPAQLSALIDKVNRLHKPKFSVTLDTLSHWAKPKILCLRGDASDNRLLQLALDTQSLANELGLHCSEHHYNPHITLSRKAKAEVSGVDYQAIILHPKRLQLFESHPGPNGVEYPTLHSWPLS</sequence>
<dbReference type="AlphaFoldDB" id="A8H0E3"/>
<dbReference type="Proteomes" id="UP000002608">
    <property type="component" value="Chromosome"/>
</dbReference>
<dbReference type="EC" id="3.1.4.58" evidence="2"/>
<feature type="active site" description="Proton acceptor" evidence="2">
    <location>
        <position position="124"/>
    </location>
</feature>
<comment type="catalytic activity">
    <reaction evidence="2">
        <text>a 3'-end 2',3'-cyclophospho-ribonucleotide-RNA + H2O = a 3'-end 2'-phospho-ribonucleotide-RNA + H(+)</text>
        <dbReference type="Rhea" id="RHEA:11828"/>
        <dbReference type="Rhea" id="RHEA-COMP:10464"/>
        <dbReference type="Rhea" id="RHEA-COMP:17353"/>
        <dbReference type="ChEBI" id="CHEBI:15377"/>
        <dbReference type="ChEBI" id="CHEBI:15378"/>
        <dbReference type="ChEBI" id="CHEBI:83064"/>
        <dbReference type="ChEBI" id="CHEBI:173113"/>
        <dbReference type="EC" id="3.1.4.58"/>
    </reaction>
</comment>
<evidence type="ECO:0000256" key="2">
    <source>
        <dbReference type="HAMAP-Rule" id="MF_01940"/>
    </source>
</evidence>
<evidence type="ECO:0000313" key="4">
    <source>
        <dbReference type="EMBL" id="ABV86030.1"/>
    </source>
</evidence>
<gene>
    <name evidence="4" type="ordered locus">Spea_0703</name>
</gene>
<feature type="short sequence motif" description="HXTX 2" evidence="2">
    <location>
        <begin position="124"/>
        <end position="127"/>
    </location>
</feature>
<protein>
    <recommendedName>
        <fullName evidence="2">RNA 2',3'-cyclic phosphodiesterase</fullName>
        <shortName evidence="2">RNA 2',3'-CPDase</shortName>
        <ecNumber evidence="2">3.1.4.58</ecNumber>
    </recommendedName>
</protein>
<evidence type="ECO:0000259" key="3">
    <source>
        <dbReference type="Pfam" id="PF02834"/>
    </source>
</evidence>
<dbReference type="OrthoDB" id="7061261at2"/>
<reference evidence="4 5" key="1">
    <citation type="submission" date="2007-10" db="EMBL/GenBank/DDBJ databases">
        <title>Complete sequence of Shewanella pealeana ATCC 700345.</title>
        <authorList>
            <consortium name="US DOE Joint Genome Institute"/>
            <person name="Copeland A."/>
            <person name="Lucas S."/>
            <person name="Lapidus A."/>
            <person name="Barry K."/>
            <person name="Glavina del Rio T."/>
            <person name="Dalin E."/>
            <person name="Tice H."/>
            <person name="Pitluck S."/>
            <person name="Chertkov O."/>
            <person name="Brettin T."/>
            <person name="Bruce D."/>
            <person name="Detter J.C."/>
            <person name="Han C."/>
            <person name="Schmutz J."/>
            <person name="Larimer F."/>
            <person name="Land M."/>
            <person name="Hauser L."/>
            <person name="Kyrpides N."/>
            <person name="Kim E."/>
            <person name="Zhao J.-S.Z."/>
            <person name="Manno D."/>
            <person name="Hawari J."/>
            <person name="Richardson P."/>
        </authorList>
    </citation>
    <scope>NUCLEOTIDE SEQUENCE [LARGE SCALE GENOMIC DNA]</scope>
    <source>
        <strain evidence="5">ATCC 700345 / ANG-SQ1</strain>
    </source>
</reference>
<accession>A8H0E3</accession>
<feature type="domain" description="Phosphoesterase HXTX" evidence="3">
    <location>
        <begin position="17"/>
        <end position="84"/>
    </location>
</feature>
<dbReference type="PANTHER" id="PTHR35561:SF1">
    <property type="entry name" value="RNA 2',3'-CYCLIC PHOSPHODIESTERASE"/>
    <property type="match status" value="1"/>
</dbReference>
<dbReference type="SUPFAM" id="SSF55144">
    <property type="entry name" value="LigT-like"/>
    <property type="match status" value="1"/>
</dbReference>
<evidence type="ECO:0000313" key="5">
    <source>
        <dbReference type="Proteomes" id="UP000002608"/>
    </source>
</evidence>